<protein>
    <recommendedName>
        <fullName evidence="10">Transmembrane protein</fullName>
    </recommendedName>
</protein>
<gene>
    <name evidence="8" type="ORF">DCAR_0935413</name>
</gene>
<keyword evidence="3" id="KW-0732">Signal</keyword>
<reference evidence="8" key="2">
    <citation type="submission" date="2022-03" db="EMBL/GenBank/DDBJ databases">
        <title>Draft title - Genomic analysis of global carrot germplasm unveils the trajectory of domestication and the origin of high carotenoid orange carrot.</title>
        <authorList>
            <person name="Iorizzo M."/>
            <person name="Ellison S."/>
            <person name="Senalik D."/>
            <person name="Macko-Podgorni A."/>
            <person name="Grzebelus D."/>
            <person name="Bostan H."/>
            <person name="Rolling W."/>
            <person name="Curaba J."/>
            <person name="Simon P."/>
        </authorList>
    </citation>
    <scope>NUCLEOTIDE SEQUENCE</scope>
    <source>
        <tissue evidence="8">Leaf</tissue>
    </source>
</reference>
<keyword evidence="2 7" id="KW-0812">Transmembrane</keyword>
<evidence type="ECO:0000256" key="3">
    <source>
        <dbReference type="ARBA" id="ARBA00022729"/>
    </source>
</evidence>
<evidence type="ECO:0000256" key="7">
    <source>
        <dbReference type="SAM" id="Phobius"/>
    </source>
</evidence>
<organism evidence="8 9">
    <name type="scientific">Daucus carota subsp. sativus</name>
    <name type="common">Carrot</name>
    <dbReference type="NCBI Taxonomy" id="79200"/>
    <lineage>
        <taxon>Eukaryota</taxon>
        <taxon>Viridiplantae</taxon>
        <taxon>Streptophyta</taxon>
        <taxon>Embryophyta</taxon>
        <taxon>Tracheophyta</taxon>
        <taxon>Spermatophyta</taxon>
        <taxon>Magnoliopsida</taxon>
        <taxon>eudicotyledons</taxon>
        <taxon>Gunneridae</taxon>
        <taxon>Pentapetalae</taxon>
        <taxon>asterids</taxon>
        <taxon>campanulids</taxon>
        <taxon>Apiales</taxon>
        <taxon>Apiaceae</taxon>
        <taxon>Apioideae</taxon>
        <taxon>Scandiceae</taxon>
        <taxon>Daucinae</taxon>
        <taxon>Daucus</taxon>
        <taxon>Daucus sect. Daucus</taxon>
    </lineage>
</organism>
<sequence length="260" mass="28600">MAVTHDDLAPSRRGMDLRSRTGAVLMIISVVFGLICFIFSLIAEATRSQVNWASTTNGDAEKHECTYSSSGKTPLFCACGAFGALAIAMIVEHTYMLIAVSKSTDLVTWEPESNSAKNLTWQAAFFFFTTWICFAVGEILLLVGISVESGHLKNWSSSRPNCLVLKQGLFLAAGVFGLTTILLASGLYITILRVQKLLLEEEIVRRQALEAAMLYASPPRSPGHRLETLRNESPVIRQHNEHDLSLYISAFSKNLNLNSV</sequence>
<dbReference type="PANTHER" id="PTHR31769">
    <property type="entry name" value="OS07G0462200 PROTEIN-RELATED"/>
    <property type="match status" value="1"/>
</dbReference>
<proteinExistence type="inferred from homology"/>
<feature type="transmembrane region" description="Helical" evidence="7">
    <location>
        <begin position="73"/>
        <end position="98"/>
    </location>
</feature>
<evidence type="ECO:0000256" key="5">
    <source>
        <dbReference type="ARBA" id="ARBA00023136"/>
    </source>
</evidence>
<evidence type="ECO:0000256" key="6">
    <source>
        <dbReference type="ARBA" id="ARBA00029467"/>
    </source>
</evidence>
<keyword evidence="4 7" id="KW-1133">Transmembrane helix</keyword>
<evidence type="ECO:0000256" key="1">
    <source>
        <dbReference type="ARBA" id="ARBA00004127"/>
    </source>
</evidence>
<dbReference type="AlphaFoldDB" id="A0AAF0XZ23"/>
<dbReference type="GO" id="GO:0012505">
    <property type="term" value="C:endomembrane system"/>
    <property type="evidence" value="ECO:0007669"/>
    <property type="project" value="UniProtKB-SubCell"/>
</dbReference>
<evidence type="ECO:0000313" key="9">
    <source>
        <dbReference type="Proteomes" id="UP000077755"/>
    </source>
</evidence>
<dbReference type="Pfam" id="PF06749">
    <property type="entry name" value="DUF1218"/>
    <property type="match status" value="1"/>
</dbReference>
<keyword evidence="5 7" id="KW-0472">Membrane</keyword>
<evidence type="ECO:0000313" key="8">
    <source>
        <dbReference type="EMBL" id="WOH15867.1"/>
    </source>
</evidence>
<feature type="transmembrane region" description="Helical" evidence="7">
    <location>
        <begin position="119"/>
        <end position="147"/>
    </location>
</feature>
<evidence type="ECO:0000256" key="4">
    <source>
        <dbReference type="ARBA" id="ARBA00022989"/>
    </source>
</evidence>
<dbReference type="KEGG" id="dcr:108202027"/>
<comment type="similarity">
    <text evidence="6">Belongs to the DESIGUAL family.</text>
</comment>
<dbReference type="InterPro" id="IPR052222">
    <property type="entry name" value="DESIGUAL"/>
</dbReference>
<reference evidence="8" key="1">
    <citation type="journal article" date="2016" name="Nat. Genet.">
        <title>A high-quality carrot genome assembly provides new insights into carotenoid accumulation and asterid genome evolution.</title>
        <authorList>
            <person name="Iorizzo M."/>
            <person name="Ellison S."/>
            <person name="Senalik D."/>
            <person name="Zeng P."/>
            <person name="Satapoomin P."/>
            <person name="Huang J."/>
            <person name="Bowman M."/>
            <person name="Iovene M."/>
            <person name="Sanseverino W."/>
            <person name="Cavagnaro P."/>
            <person name="Yildiz M."/>
            <person name="Macko-Podgorni A."/>
            <person name="Moranska E."/>
            <person name="Grzebelus E."/>
            <person name="Grzebelus D."/>
            <person name="Ashrafi H."/>
            <person name="Zheng Z."/>
            <person name="Cheng S."/>
            <person name="Spooner D."/>
            <person name="Van Deynze A."/>
            <person name="Simon P."/>
        </authorList>
    </citation>
    <scope>NUCLEOTIDE SEQUENCE</scope>
    <source>
        <tissue evidence="8">Leaf</tissue>
    </source>
</reference>
<dbReference type="Proteomes" id="UP000077755">
    <property type="component" value="Chromosome 9"/>
</dbReference>
<accession>A0AAF0XZ23</accession>
<dbReference type="EMBL" id="CP093351">
    <property type="protein sequence ID" value="WOH15867.1"/>
    <property type="molecule type" value="Genomic_DNA"/>
</dbReference>
<evidence type="ECO:0008006" key="10">
    <source>
        <dbReference type="Google" id="ProtNLM"/>
    </source>
</evidence>
<comment type="subcellular location">
    <subcellularLocation>
        <location evidence="1">Endomembrane system</location>
        <topology evidence="1">Multi-pass membrane protein</topology>
    </subcellularLocation>
</comment>
<name>A0AAF0XZ23_DAUCS</name>
<keyword evidence="9" id="KW-1185">Reference proteome</keyword>
<evidence type="ECO:0000256" key="2">
    <source>
        <dbReference type="ARBA" id="ARBA00022692"/>
    </source>
</evidence>
<dbReference type="InterPro" id="IPR009606">
    <property type="entry name" value="DEAL/Modifying_wall_lignin1/2"/>
</dbReference>
<feature type="transmembrane region" description="Helical" evidence="7">
    <location>
        <begin position="21"/>
        <end position="43"/>
    </location>
</feature>
<feature type="transmembrane region" description="Helical" evidence="7">
    <location>
        <begin position="167"/>
        <end position="189"/>
    </location>
</feature>